<organism evidence="1 2">
    <name type="scientific">Anatilimnocola aggregata</name>
    <dbReference type="NCBI Taxonomy" id="2528021"/>
    <lineage>
        <taxon>Bacteria</taxon>
        <taxon>Pseudomonadati</taxon>
        <taxon>Planctomycetota</taxon>
        <taxon>Planctomycetia</taxon>
        <taxon>Pirellulales</taxon>
        <taxon>Pirellulaceae</taxon>
        <taxon>Anatilimnocola</taxon>
    </lineage>
</organism>
<sequence>MHRSIHSGRLGWFALACISGLAGCSSDVHPVEGLVVWKDNQQPASELAGSLIQFELPDLDMSSRGQIKADGSFQLTTHQQNDGAPLGEHIVLIIEVGRQSINGGSQLAPGKIDTRYASPRTTDLKVTVTPGKNQPQLEVERFKL</sequence>
<dbReference type="PROSITE" id="PS51257">
    <property type="entry name" value="PROKAR_LIPOPROTEIN"/>
    <property type="match status" value="1"/>
</dbReference>
<reference evidence="1 2" key="1">
    <citation type="submission" date="2019-02" db="EMBL/GenBank/DDBJ databases">
        <title>Deep-cultivation of Planctomycetes and their phenomic and genomic characterization uncovers novel biology.</title>
        <authorList>
            <person name="Wiegand S."/>
            <person name="Jogler M."/>
            <person name="Boedeker C."/>
            <person name="Pinto D."/>
            <person name="Vollmers J."/>
            <person name="Rivas-Marin E."/>
            <person name="Kohn T."/>
            <person name="Peeters S.H."/>
            <person name="Heuer A."/>
            <person name="Rast P."/>
            <person name="Oberbeckmann S."/>
            <person name="Bunk B."/>
            <person name="Jeske O."/>
            <person name="Meyerdierks A."/>
            <person name="Storesund J.E."/>
            <person name="Kallscheuer N."/>
            <person name="Luecker S."/>
            <person name="Lage O.M."/>
            <person name="Pohl T."/>
            <person name="Merkel B.J."/>
            <person name="Hornburger P."/>
            <person name="Mueller R.-W."/>
            <person name="Bruemmer F."/>
            <person name="Labrenz M."/>
            <person name="Spormann A.M."/>
            <person name="Op den Camp H."/>
            <person name="Overmann J."/>
            <person name="Amann R."/>
            <person name="Jetten M.S.M."/>
            <person name="Mascher T."/>
            <person name="Medema M.H."/>
            <person name="Devos D.P."/>
            <person name="Kaster A.-K."/>
            <person name="Ovreas L."/>
            <person name="Rohde M."/>
            <person name="Galperin M.Y."/>
            <person name="Jogler C."/>
        </authorList>
    </citation>
    <scope>NUCLEOTIDE SEQUENCE [LARGE SCALE GENOMIC DNA]</scope>
    <source>
        <strain evidence="1 2">ETA_A8</strain>
    </source>
</reference>
<dbReference type="AlphaFoldDB" id="A0A517YE81"/>
<dbReference type="EMBL" id="CP036274">
    <property type="protein sequence ID" value="QDU28472.1"/>
    <property type="molecule type" value="Genomic_DNA"/>
</dbReference>
<proteinExistence type="predicted"/>
<evidence type="ECO:0000313" key="2">
    <source>
        <dbReference type="Proteomes" id="UP000315017"/>
    </source>
</evidence>
<gene>
    <name evidence="1" type="ORF">ETAA8_35730</name>
</gene>
<dbReference type="Proteomes" id="UP000315017">
    <property type="component" value="Chromosome"/>
</dbReference>
<name>A0A517YE81_9BACT</name>
<dbReference type="OrthoDB" id="292692at2"/>
<dbReference type="RefSeq" id="WP_145090817.1">
    <property type="nucleotide sequence ID" value="NZ_CP036274.1"/>
</dbReference>
<evidence type="ECO:0000313" key="1">
    <source>
        <dbReference type="EMBL" id="QDU28472.1"/>
    </source>
</evidence>
<dbReference type="KEGG" id="aagg:ETAA8_35730"/>
<keyword evidence="2" id="KW-1185">Reference proteome</keyword>
<accession>A0A517YE81</accession>
<evidence type="ECO:0008006" key="3">
    <source>
        <dbReference type="Google" id="ProtNLM"/>
    </source>
</evidence>
<protein>
    <recommendedName>
        <fullName evidence="3">Carboxypeptidase regulatory-like domain-containing protein</fullName>
    </recommendedName>
</protein>